<dbReference type="PANTHER" id="PTHR12858">
    <property type="entry name" value="RIBOSOME BIOGENESIS PROTEIN"/>
    <property type="match status" value="1"/>
</dbReference>
<evidence type="ECO:0000256" key="4">
    <source>
        <dbReference type="ARBA" id="ARBA00038288"/>
    </source>
</evidence>
<feature type="region of interest" description="Disordered" evidence="5">
    <location>
        <begin position="314"/>
        <end position="351"/>
    </location>
</feature>
<dbReference type="GO" id="GO:0000479">
    <property type="term" value="P:endonucleolytic cleavage of tricistronic rRNA transcript (SSU-rRNA, 5.8S rRNA, LSU-rRNA)"/>
    <property type="evidence" value="ECO:0007669"/>
    <property type="project" value="TreeGrafter"/>
</dbReference>
<dbReference type="GO" id="GO:0030688">
    <property type="term" value="C:preribosome, small subunit precursor"/>
    <property type="evidence" value="ECO:0007669"/>
    <property type="project" value="TreeGrafter"/>
</dbReference>
<dbReference type="PROSITE" id="PS51714">
    <property type="entry name" value="G_BMS1"/>
    <property type="match status" value="1"/>
</dbReference>
<dbReference type="PROSITE" id="PS00028">
    <property type="entry name" value="ZINC_FINGER_C2H2_1"/>
    <property type="match status" value="1"/>
</dbReference>
<dbReference type="Pfam" id="PF04950">
    <property type="entry name" value="RIBIOP_C"/>
    <property type="match status" value="1"/>
</dbReference>
<evidence type="ECO:0000256" key="1">
    <source>
        <dbReference type="ARBA" id="ARBA00004604"/>
    </source>
</evidence>
<evidence type="ECO:0000256" key="5">
    <source>
        <dbReference type="SAM" id="MobiDB-lite"/>
    </source>
</evidence>
<dbReference type="SMART" id="SM00785">
    <property type="entry name" value="AARP2CN"/>
    <property type="match status" value="1"/>
</dbReference>
<dbReference type="Proteomes" id="UP000189274">
    <property type="component" value="Unassembled WGS sequence"/>
</dbReference>
<sequence length="1162" mass="133916">MAGHRSTLKKANKAFKSPHSSKRALKALNKGKVEKTAANNKALKVQTRDQRKNQRNQLKLNKIKKTSEEHALFTSNKVERVITILPLTKNQSVHDIINKILKNDVEFDITSVAENIITVRVDKFKSTLKFVIPDMDDLLSILDSCKVSDFVLFGLSATEEVEENYGEQIIRAVEAQGVSSCFAVLPDIVSSYPKKNLQQDVYKSLFSFYQHFFPNAEKAYMLESKNDSMNLLRTLSQKIPKGIHWRDTRGYLLADHLDKVTINGNEDLLTITGIVRGTGFNVNGLIHLPGFGDFQIEQIEKLVKNNEIESITPSERATLNPLQDFDDENNDLSMDEMDDDESYSEVDEEVEDDWDLVNKEKPKARTRLPKGMSEYQARWLKDEEIEKLIEEYGLQEPHEELNTEANYKGGEEIDNMEIHEQNGDIDDSEEAGMDMELTAEDRERQLQEYRERERDELEFPDEIELRYDEVATERLSKYRGVKSLASALWDYDELDERRPVHWLEYLRLKGYKIHRNQLIKKFKTTTTVVAGDKVRISVKFNKELFMKLVDPKMKPFIVYALLPNENKLSVCNFSIQTWESYEEPIKSKEPMIVQYGFRRYAINPLFSQHTRNANNVAKFQRFLHKGQVALATAIVPTSFTNSPALFFRCDQNGKNLQILCQGTFENTDFTRILAKRVVITGEVFKIHKSVVTIRFMFHNSHDVNAYKNVPLFTKMGRSGFIKEALGTHGLFKASFDGSLNQQDIVGMELFKRVWPKQGVGTYTCLSCRIQFVSMELQRVHMKTEWHRYNLKRRVAQLTPVSNEIFQAKVAHSKENTEKYDDFGFPIDNPEVSKTKKKLNSASLRYNLLQQRGRSQLAKSDKFSVSSRDTSPAFSDISDVSLGTIRSRSEYGYDTDDSRNELLSDKNATDYNTDNLSESDSYTEHDQPVEANAPLPLNECFYCGTKFETLDDNVKHVMVNHSLYIPESKYLVDREGLIRLLSDTVVVDKECIKCGFKSNKLMGIRQHIIAKGHACIPFESKEEKLFYGQFYDFSELYEGEEEFGNGNSASYDEKDNQYSLGKLDASGVELALSNGHKLGHRSMSRYYKQSSPRQSRSMSEGEQTLAVMRKENDRLLHLQETIKHNKEVKEVNRLTSKVTNKQLSTNALQYRNNLEHYRNQRFG</sequence>
<name>A0A1V2LHR2_PICKU</name>
<feature type="compositionally biased region" description="Polar residues" evidence="5">
    <location>
        <begin position="908"/>
        <end position="919"/>
    </location>
</feature>
<dbReference type="PANTHER" id="PTHR12858:SF1">
    <property type="entry name" value="PRE-RRNA-PROCESSING PROTEIN TSR1 HOMOLOG"/>
    <property type="match status" value="1"/>
</dbReference>
<reference evidence="8" key="1">
    <citation type="journal article" date="2017" name="Genome Announc.">
        <title>Genome sequences of Cyberlindnera fabianii 65, Pichia kudriavzevii 129, and Saccharomyces cerevisiae 131 isolated from fermented masau fruits in Zimbabwe.</title>
        <authorList>
            <person name="van Rijswijck I.M.H."/>
            <person name="Derks M.F.L."/>
            <person name="Abee T."/>
            <person name="de Ridder D."/>
            <person name="Smid E.J."/>
        </authorList>
    </citation>
    <scope>NUCLEOTIDE SEQUENCE [LARGE SCALE GENOMIC DNA]</scope>
    <source>
        <strain evidence="8">129</strain>
    </source>
</reference>
<feature type="compositionally biased region" description="Acidic residues" evidence="5">
    <location>
        <begin position="324"/>
        <end position="351"/>
    </location>
</feature>
<evidence type="ECO:0000313" key="7">
    <source>
        <dbReference type="EMBL" id="ONH71853.1"/>
    </source>
</evidence>
<feature type="domain" description="Bms1-type G" evidence="6">
    <location>
        <begin position="78"/>
        <end position="241"/>
    </location>
</feature>
<feature type="region of interest" description="Disordered" evidence="5">
    <location>
        <begin position="889"/>
        <end position="927"/>
    </location>
</feature>
<dbReference type="GO" id="GO:0005730">
    <property type="term" value="C:nucleolus"/>
    <property type="evidence" value="ECO:0007669"/>
    <property type="project" value="UniProtKB-SubCell"/>
</dbReference>
<dbReference type="GO" id="GO:0034511">
    <property type="term" value="F:U3 snoRNA binding"/>
    <property type="evidence" value="ECO:0007669"/>
    <property type="project" value="TreeGrafter"/>
</dbReference>
<protein>
    <submittedName>
        <fullName evidence="7">Ribosome biogenesis protein TSR1</fullName>
    </submittedName>
</protein>
<dbReference type="SMART" id="SM00355">
    <property type="entry name" value="ZnF_C2H2"/>
    <property type="match status" value="3"/>
</dbReference>
<dbReference type="GO" id="GO:0005525">
    <property type="term" value="F:GTP binding"/>
    <property type="evidence" value="ECO:0007669"/>
    <property type="project" value="TreeGrafter"/>
</dbReference>
<proteinExistence type="inferred from homology"/>
<dbReference type="InterPro" id="IPR039761">
    <property type="entry name" value="Bms1/Tsr1"/>
</dbReference>
<dbReference type="Pfam" id="PF22298">
    <property type="entry name" value="Tsr1_G-like"/>
    <property type="match status" value="1"/>
</dbReference>
<dbReference type="SMART" id="SM01362">
    <property type="entry name" value="DUF663"/>
    <property type="match status" value="1"/>
</dbReference>
<feature type="compositionally biased region" description="Basic and acidic residues" evidence="5">
    <location>
        <begin position="889"/>
        <end position="907"/>
    </location>
</feature>
<feature type="region of interest" description="Disordered" evidence="5">
    <location>
        <begin position="1"/>
        <end position="22"/>
    </location>
</feature>
<dbReference type="InterPro" id="IPR013087">
    <property type="entry name" value="Znf_C2H2_type"/>
</dbReference>
<dbReference type="VEuPathDB" id="FungiDB:C5L36_0B12410"/>
<comment type="similarity">
    <text evidence="4">Belongs to the TRAFAC class translation factor GTPase superfamily. Bms1-like GTPase family. TSR1 subfamily.</text>
</comment>
<dbReference type="InterPro" id="IPR030387">
    <property type="entry name" value="G_Bms1/Tsr1_dom"/>
</dbReference>
<dbReference type="VEuPathDB" id="FungiDB:C5L36_0B12420"/>
<evidence type="ECO:0000256" key="3">
    <source>
        <dbReference type="ARBA" id="ARBA00023242"/>
    </source>
</evidence>
<organism evidence="7 8">
    <name type="scientific">Pichia kudriavzevii</name>
    <name type="common">Yeast</name>
    <name type="synonym">Issatchenkia orientalis</name>
    <dbReference type="NCBI Taxonomy" id="4909"/>
    <lineage>
        <taxon>Eukaryota</taxon>
        <taxon>Fungi</taxon>
        <taxon>Dikarya</taxon>
        <taxon>Ascomycota</taxon>
        <taxon>Saccharomycotina</taxon>
        <taxon>Pichiomycetes</taxon>
        <taxon>Pichiales</taxon>
        <taxon>Pichiaceae</taxon>
        <taxon>Pichia</taxon>
    </lineage>
</organism>
<dbReference type="GO" id="GO:0000462">
    <property type="term" value="P:maturation of SSU-rRNA from tricistronic rRNA transcript (SSU-rRNA, 5.8S rRNA, LSU-rRNA)"/>
    <property type="evidence" value="ECO:0007669"/>
    <property type="project" value="TreeGrafter"/>
</dbReference>
<dbReference type="AlphaFoldDB" id="A0A1V2LHR2"/>
<evidence type="ECO:0000256" key="2">
    <source>
        <dbReference type="ARBA" id="ARBA00022517"/>
    </source>
</evidence>
<dbReference type="EMBL" id="MQVM01000027">
    <property type="protein sequence ID" value="ONH71853.1"/>
    <property type="molecule type" value="Genomic_DNA"/>
</dbReference>
<comment type="subcellular location">
    <subcellularLocation>
        <location evidence="1">Nucleus</location>
        <location evidence="1">Nucleolus</location>
    </subcellularLocation>
</comment>
<keyword evidence="2" id="KW-0690">Ribosome biogenesis</keyword>
<dbReference type="InterPro" id="IPR041661">
    <property type="entry name" value="ZN622/Rei1/Reh1_Znf-C2H2"/>
</dbReference>
<dbReference type="Pfam" id="PF08142">
    <property type="entry name" value="AARP2CN"/>
    <property type="match status" value="1"/>
</dbReference>
<evidence type="ECO:0000313" key="8">
    <source>
        <dbReference type="Proteomes" id="UP000189274"/>
    </source>
</evidence>
<dbReference type="GO" id="GO:0003924">
    <property type="term" value="F:GTPase activity"/>
    <property type="evidence" value="ECO:0007669"/>
    <property type="project" value="TreeGrafter"/>
</dbReference>
<dbReference type="Pfam" id="PF12756">
    <property type="entry name" value="zf-C2H2_2"/>
    <property type="match status" value="1"/>
</dbReference>
<dbReference type="InterPro" id="IPR007034">
    <property type="entry name" value="BMS1_TSR1_C"/>
</dbReference>
<dbReference type="SMR" id="A0A1V2LHR2"/>
<keyword evidence="3" id="KW-0539">Nucleus</keyword>
<feature type="compositionally biased region" description="Basic residues" evidence="5">
    <location>
        <begin position="1"/>
        <end position="13"/>
    </location>
</feature>
<gene>
    <name evidence="7" type="ORF">BOH78_4204</name>
</gene>
<evidence type="ECO:0000259" key="6">
    <source>
        <dbReference type="PROSITE" id="PS51714"/>
    </source>
</evidence>
<accession>A0A1V2LHR2</accession>
<dbReference type="InterPro" id="IPR012948">
    <property type="entry name" value="AARP2CN"/>
</dbReference>
<comment type="caution">
    <text evidence="7">The sequence shown here is derived from an EMBL/GenBank/DDBJ whole genome shotgun (WGS) entry which is preliminary data.</text>
</comment>